<dbReference type="Pfam" id="PF00149">
    <property type="entry name" value="Metallophos"/>
    <property type="match status" value="1"/>
</dbReference>
<dbReference type="InterPro" id="IPR029052">
    <property type="entry name" value="Metallo-depent_PP-like"/>
</dbReference>
<evidence type="ECO:0000259" key="3">
    <source>
        <dbReference type="Pfam" id="PF07705"/>
    </source>
</evidence>
<reference evidence="4 5" key="1">
    <citation type="submission" date="2024-09" db="EMBL/GenBank/DDBJ databases">
        <title>Laminarin stimulates single cell rates of sulfate reduction while oxygen inhibits transcriptomic activity in coastal marine sediment.</title>
        <authorList>
            <person name="Lindsay M."/>
            <person name="Orcutt B."/>
            <person name="Emerson D."/>
            <person name="Stepanauskas R."/>
            <person name="D'Angelo T."/>
        </authorList>
    </citation>
    <scope>NUCLEOTIDE SEQUENCE [LARGE SCALE GENOMIC DNA]</scope>
    <source>
        <strain evidence="4">SAG AM-311-K15</strain>
    </source>
</reference>
<dbReference type="EMBL" id="JBHPBY010000535">
    <property type="protein sequence ID" value="MFC1853567.1"/>
    <property type="molecule type" value="Genomic_DNA"/>
</dbReference>
<protein>
    <submittedName>
        <fullName evidence="4">Metallophosphoesterase</fullName>
    </submittedName>
</protein>
<dbReference type="Pfam" id="PF07705">
    <property type="entry name" value="CARDB"/>
    <property type="match status" value="1"/>
</dbReference>
<comment type="caution">
    <text evidence="4">The sequence shown here is derived from an EMBL/GenBank/DDBJ whole genome shotgun (WGS) entry which is preliminary data.</text>
</comment>
<dbReference type="InterPro" id="IPR036907">
    <property type="entry name" value="5'-Nucleotdase_C_sf"/>
</dbReference>
<evidence type="ECO:0000313" key="5">
    <source>
        <dbReference type="Proteomes" id="UP001594351"/>
    </source>
</evidence>
<dbReference type="Gene3D" id="3.60.21.10">
    <property type="match status" value="1"/>
</dbReference>
<keyword evidence="5" id="KW-1185">Reference proteome</keyword>
<dbReference type="SUPFAM" id="SSF55816">
    <property type="entry name" value="5'-nucleotidase (syn. UDP-sugar hydrolase), C-terminal domain"/>
    <property type="match status" value="1"/>
</dbReference>
<name>A0ABV6Z542_UNCC1</name>
<dbReference type="InterPro" id="IPR004843">
    <property type="entry name" value="Calcineurin-like_PHP"/>
</dbReference>
<evidence type="ECO:0000256" key="1">
    <source>
        <dbReference type="RuleBase" id="RU362119"/>
    </source>
</evidence>
<dbReference type="Proteomes" id="UP001594351">
    <property type="component" value="Unassembled WGS sequence"/>
</dbReference>
<gene>
    <name evidence="4" type="ORF">ACFL27_25550</name>
</gene>
<proteinExistence type="inferred from homology"/>
<dbReference type="Gene3D" id="3.90.780.10">
    <property type="entry name" value="5'-Nucleotidase, C-terminal domain"/>
    <property type="match status" value="1"/>
</dbReference>
<dbReference type="SUPFAM" id="SSF56300">
    <property type="entry name" value="Metallo-dependent phosphatases"/>
    <property type="match status" value="1"/>
</dbReference>
<evidence type="ECO:0000313" key="4">
    <source>
        <dbReference type="EMBL" id="MFC1853567.1"/>
    </source>
</evidence>
<dbReference type="PANTHER" id="PTHR11575">
    <property type="entry name" value="5'-NUCLEOTIDASE-RELATED"/>
    <property type="match status" value="1"/>
</dbReference>
<dbReference type="InterPro" id="IPR013783">
    <property type="entry name" value="Ig-like_fold"/>
</dbReference>
<feature type="domain" description="CARDB" evidence="3">
    <location>
        <begin position="566"/>
        <end position="679"/>
    </location>
</feature>
<dbReference type="PANTHER" id="PTHR11575:SF24">
    <property type="entry name" value="5'-NUCLEOTIDASE"/>
    <property type="match status" value="1"/>
</dbReference>
<evidence type="ECO:0000259" key="2">
    <source>
        <dbReference type="Pfam" id="PF00149"/>
    </source>
</evidence>
<comment type="similarity">
    <text evidence="1">Belongs to the 5'-nucleotidase family.</text>
</comment>
<organism evidence="4 5">
    <name type="scientific">candidate division CSSED10-310 bacterium</name>
    <dbReference type="NCBI Taxonomy" id="2855610"/>
    <lineage>
        <taxon>Bacteria</taxon>
        <taxon>Bacteria division CSSED10-310</taxon>
    </lineage>
</organism>
<accession>A0ABV6Z542</accession>
<dbReference type="PRINTS" id="PR01607">
    <property type="entry name" value="APYRASEFAMLY"/>
</dbReference>
<feature type="domain" description="Calcineurin-like phosphoesterase" evidence="2">
    <location>
        <begin position="36"/>
        <end position="264"/>
    </location>
</feature>
<dbReference type="Gene3D" id="2.60.40.10">
    <property type="entry name" value="Immunoglobulins"/>
    <property type="match status" value="1"/>
</dbReference>
<keyword evidence="1" id="KW-0547">Nucleotide-binding</keyword>
<dbReference type="InterPro" id="IPR006179">
    <property type="entry name" value="5_nucleotidase/apyrase"/>
</dbReference>
<sequence length="687" mass="77788">MMRKLLYSCAILTASLTIGLLYLALKYSNASSNMITILHYNDTHSYWYPHDRRDWGGFARLATKIKELKTEIQTQYPGRQIFVMAAGDVIEGRFYNRCGAGACDLMLMDMMGLDYWVVGNHDWLIGPYSQYFVFTKARPSFKILSCNLEYTHYDSNTDKFRDLPPEFALADFIKPYDVVSVNGTKIGVIGLSTYDYIYDPYYWPVTLTDPKTTTPDVVDTLFNTESCDFIIALSHLGLSSDHGLYGLICPGHGISVIVGGHSHTKMRDEERDNCTFGTRDVEIVQAWAHGKLLGRIDVDLNDLDDPIQDYILYQIDDTITPDSEVAAMIETMSQETSTAHNIPADDQILTMNVDLEKAKAETRLANMICDAYRWKLNTTGHPVDFTMFNAQFIGDHLERRNFLNSPDEDYAYFSSLDLYNVIPHTYDPTRKISWLLYRYEMYGWEIKALLGISLAAVFTNVSGNVQVIYDPTSIFEEDQPERGIDSFKLFNEQSGQWENIASWDRYVFAVDEGLKAALDQVSTNQALEITEIEAWQAFRDYARDVVGTIERGVNSDIDGRIRTTQPDVAVFESYISVDNDHPAVGDLVTITAQIKNWGNQVASSGIVSFYYDQTPTNFIDDPNYSQIGISQLFSDLDLAPANYTTKSFIWDTTGLNPGLYPLYVKVTSVPNEENGANNSAEAYIELH</sequence>
<dbReference type="InterPro" id="IPR011635">
    <property type="entry name" value="CARDB"/>
</dbReference>
<keyword evidence="1" id="KW-0378">Hydrolase</keyword>